<evidence type="ECO:0000313" key="3">
    <source>
        <dbReference type="Proteomes" id="UP000003490"/>
    </source>
</evidence>
<dbReference type="PANTHER" id="PTHR30615:SF8">
    <property type="entry name" value="UPF0047 PROTEIN C4A8.02C"/>
    <property type="match status" value="1"/>
</dbReference>
<evidence type="ECO:0000313" key="2">
    <source>
        <dbReference type="EMBL" id="EDO59558.1"/>
    </source>
</evidence>
<dbReference type="Proteomes" id="UP000003490">
    <property type="component" value="Unassembled WGS sequence"/>
</dbReference>
<dbReference type="NCBIfam" id="TIGR00149">
    <property type="entry name" value="TIGR00149_YjbQ"/>
    <property type="match status" value="1"/>
</dbReference>
<dbReference type="PROSITE" id="PS01314">
    <property type="entry name" value="UPF0047"/>
    <property type="match status" value="1"/>
</dbReference>
<reference evidence="2 3" key="1">
    <citation type="submission" date="2007-08" db="EMBL/GenBank/DDBJ databases">
        <title>Draft genome sequence of Clostridium leptum (DSM 753).</title>
        <authorList>
            <person name="Sudarsanam P."/>
            <person name="Ley R."/>
            <person name="Guruge J."/>
            <person name="Turnbaugh P.J."/>
            <person name="Mahowald M."/>
            <person name="Liep D."/>
            <person name="Gordon J."/>
        </authorList>
    </citation>
    <scope>NUCLEOTIDE SEQUENCE [LARGE SCALE GENOMIC DNA]</scope>
    <source>
        <strain evidence="2 3">DSM 753</strain>
    </source>
</reference>
<sequence length="171" mass="19091">MGGNFLCTKKQPGGRAFDCPQINIMKGKYQMEKFEYPVRTDEEGFYNVTRQVRDAVGKSGVQDGVCVIYSPHTTAGITINENADPNVVKDMLFGLKKTFPDRPEYRHMEGNTTAHLKASFMGSSATVLIENGGLVLGTWQGIYFCEFDGPRNRRFYVKVLGSVPQGEARFC</sequence>
<dbReference type="InterPro" id="IPR035917">
    <property type="entry name" value="YjbQ-like_sf"/>
</dbReference>
<evidence type="ECO:0000256" key="1">
    <source>
        <dbReference type="ARBA" id="ARBA00005534"/>
    </source>
</evidence>
<dbReference type="SUPFAM" id="SSF111038">
    <property type="entry name" value="YjbQ-like"/>
    <property type="match status" value="1"/>
</dbReference>
<dbReference type="Pfam" id="PF01894">
    <property type="entry name" value="YjbQ"/>
    <property type="match status" value="1"/>
</dbReference>
<proteinExistence type="inferred from homology"/>
<dbReference type="AlphaFoldDB" id="A7VYD0"/>
<protein>
    <submittedName>
        <fullName evidence="2">Secondary thiamine-phosphate synthase enzyme</fullName>
    </submittedName>
</protein>
<dbReference type="InterPro" id="IPR001602">
    <property type="entry name" value="UPF0047_YjbQ-like"/>
</dbReference>
<reference evidence="2 3" key="2">
    <citation type="submission" date="2007-08" db="EMBL/GenBank/DDBJ databases">
        <authorList>
            <person name="Fulton L."/>
            <person name="Clifton S."/>
            <person name="Fulton B."/>
            <person name="Xu J."/>
            <person name="Minx P."/>
            <person name="Pepin K.H."/>
            <person name="Johnson M."/>
            <person name="Thiruvilangam P."/>
            <person name="Bhonagiri V."/>
            <person name="Nash W.E."/>
            <person name="Wang C."/>
            <person name="Mardis E.R."/>
            <person name="Wilson R.K."/>
        </authorList>
    </citation>
    <scope>NUCLEOTIDE SEQUENCE [LARGE SCALE GENOMIC DNA]</scope>
    <source>
        <strain evidence="2 3">DSM 753</strain>
    </source>
</reference>
<organism evidence="2 3">
    <name type="scientific">[Clostridium] leptum DSM 753</name>
    <dbReference type="NCBI Taxonomy" id="428125"/>
    <lineage>
        <taxon>Bacteria</taxon>
        <taxon>Bacillati</taxon>
        <taxon>Bacillota</taxon>
        <taxon>Clostridia</taxon>
        <taxon>Eubacteriales</taxon>
        <taxon>Oscillospiraceae</taxon>
        <taxon>Oscillospiraceae incertae sedis</taxon>
    </lineage>
</organism>
<dbReference type="HOGENOM" id="CLU_096980_1_1_9"/>
<gene>
    <name evidence="2" type="ORF">CLOLEP_03608</name>
</gene>
<comment type="similarity">
    <text evidence="1">Belongs to the UPF0047 family.</text>
</comment>
<name>A7VYD0_9FIRM</name>
<dbReference type="EMBL" id="ABCB02000021">
    <property type="protein sequence ID" value="EDO59558.1"/>
    <property type="molecule type" value="Genomic_DNA"/>
</dbReference>
<dbReference type="Gene3D" id="2.60.120.460">
    <property type="entry name" value="YjbQ-like"/>
    <property type="match status" value="1"/>
</dbReference>
<dbReference type="PANTHER" id="PTHR30615">
    <property type="entry name" value="UNCHARACTERIZED PROTEIN YJBQ-RELATED"/>
    <property type="match status" value="1"/>
</dbReference>
<accession>A7VYD0</accession>
<dbReference type="eggNOG" id="COG0432">
    <property type="taxonomic scope" value="Bacteria"/>
</dbReference>
<comment type="caution">
    <text evidence="2">The sequence shown here is derived from an EMBL/GenBank/DDBJ whole genome shotgun (WGS) entry which is preliminary data.</text>
</comment>